<proteinExistence type="predicted"/>
<reference evidence="2" key="1">
    <citation type="submission" date="2022-04" db="EMBL/GenBank/DDBJ databases">
        <title>Hymenobacter sp. isolated from the air.</title>
        <authorList>
            <person name="Won M."/>
            <person name="Lee C.-M."/>
            <person name="Woen H.-Y."/>
            <person name="Kwon S.-W."/>
        </authorList>
    </citation>
    <scope>NUCLEOTIDE SEQUENCE</scope>
    <source>
        <strain evidence="2">5116S-3</strain>
    </source>
</reference>
<accession>A0A8T9Q4D5</accession>
<feature type="chain" id="PRO_5035893500" description="MipA/OmpV family protein" evidence="1">
    <location>
        <begin position="23"/>
        <end position="107"/>
    </location>
</feature>
<dbReference type="EMBL" id="CP095046">
    <property type="protein sequence ID" value="UOQ72444.1"/>
    <property type="molecule type" value="Genomic_DNA"/>
</dbReference>
<keyword evidence="1" id="KW-0732">Signal</keyword>
<protein>
    <recommendedName>
        <fullName evidence="4">MipA/OmpV family protein</fullName>
    </recommendedName>
</protein>
<dbReference type="KEGG" id="hcu:MUN79_00040"/>
<feature type="signal peptide" evidence="1">
    <location>
        <begin position="1"/>
        <end position="22"/>
    </location>
</feature>
<evidence type="ECO:0000313" key="2">
    <source>
        <dbReference type="EMBL" id="UOQ72444.1"/>
    </source>
</evidence>
<dbReference type="RefSeq" id="WP_244675828.1">
    <property type="nucleotide sequence ID" value="NZ_CP095046.1"/>
</dbReference>
<evidence type="ECO:0000313" key="3">
    <source>
        <dbReference type="Proteomes" id="UP000831796"/>
    </source>
</evidence>
<dbReference type="Proteomes" id="UP000831796">
    <property type="component" value="Chromosome"/>
</dbReference>
<dbReference type="AlphaFoldDB" id="A0A8T9Q4D5"/>
<evidence type="ECO:0008006" key="4">
    <source>
        <dbReference type="Google" id="ProtNLM"/>
    </source>
</evidence>
<name>A0A8T9Q4D5_9BACT</name>
<keyword evidence="3" id="KW-1185">Reference proteome</keyword>
<sequence>MRTFLRFLLLTGIVGAATAAQAQRRVNQDLILVPELQVEVPWHARDYVLASYNRVVFPQGSGNGSGGGQLRLGYEYFWNERWSGGATLRTLFSGAEGLGDFIGQPGG</sequence>
<evidence type="ECO:0000256" key="1">
    <source>
        <dbReference type="SAM" id="SignalP"/>
    </source>
</evidence>
<organism evidence="2 3">
    <name type="scientific">Hymenobacter cellulosilyticus</name>
    <dbReference type="NCBI Taxonomy" id="2932248"/>
    <lineage>
        <taxon>Bacteria</taxon>
        <taxon>Pseudomonadati</taxon>
        <taxon>Bacteroidota</taxon>
        <taxon>Cytophagia</taxon>
        <taxon>Cytophagales</taxon>
        <taxon>Hymenobacteraceae</taxon>
        <taxon>Hymenobacter</taxon>
    </lineage>
</organism>
<gene>
    <name evidence="2" type="ORF">MUN79_00040</name>
</gene>